<dbReference type="SUPFAM" id="SSF64307">
    <property type="entry name" value="SirA-like"/>
    <property type="match status" value="1"/>
</dbReference>
<evidence type="ECO:0000313" key="1">
    <source>
        <dbReference type="EMBL" id="MCA9759316.1"/>
    </source>
</evidence>
<organism evidence="1 2">
    <name type="scientific">Eiseniibacteriota bacterium</name>
    <dbReference type="NCBI Taxonomy" id="2212470"/>
    <lineage>
        <taxon>Bacteria</taxon>
        <taxon>Candidatus Eiseniibacteriota</taxon>
    </lineage>
</organism>
<dbReference type="InterPro" id="IPR036868">
    <property type="entry name" value="TusA-like_sf"/>
</dbReference>
<evidence type="ECO:0000313" key="2">
    <source>
        <dbReference type="Proteomes" id="UP000739538"/>
    </source>
</evidence>
<reference evidence="1" key="2">
    <citation type="journal article" date="2021" name="Microbiome">
        <title>Successional dynamics and alternative stable states in a saline activated sludge microbial community over 9 years.</title>
        <authorList>
            <person name="Wang Y."/>
            <person name="Ye J."/>
            <person name="Ju F."/>
            <person name="Liu L."/>
            <person name="Boyd J.A."/>
            <person name="Deng Y."/>
            <person name="Parks D.H."/>
            <person name="Jiang X."/>
            <person name="Yin X."/>
            <person name="Woodcroft B.J."/>
            <person name="Tyson G.W."/>
            <person name="Hugenholtz P."/>
            <person name="Polz M.F."/>
            <person name="Zhang T."/>
        </authorList>
    </citation>
    <scope>NUCLEOTIDE SEQUENCE</scope>
    <source>
        <strain evidence="1">HKST-UBA02</strain>
    </source>
</reference>
<sequence>MTDRWSGLPSDWEVSSRFDGGDGGCGEMLLDMRIHFRPLCSGARVAVLAPGEGAPVEIPAWCRVTGHRLLEANPPFYWIEVREK</sequence>
<comment type="caution">
    <text evidence="1">The sequence shown here is derived from an EMBL/GenBank/DDBJ whole genome shotgun (WGS) entry which is preliminary data.</text>
</comment>
<protein>
    <submittedName>
        <fullName evidence="1">Sulfurtransferase TusA family protein</fullName>
    </submittedName>
</protein>
<accession>A0A956NIQ5</accession>
<name>A0A956NIQ5_UNCEI</name>
<reference evidence="1" key="1">
    <citation type="submission" date="2020-04" db="EMBL/GenBank/DDBJ databases">
        <authorList>
            <person name="Zhang T."/>
        </authorList>
    </citation>
    <scope>NUCLEOTIDE SEQUENCE</scope>
    <source>
        <strain evidence="1">HKST-UBA02</strain>
    </source>
</reference>
<dbReference type="EMBL" id="JAGQHS010000311">
    <property type="protein sequence ID" value="MCA9759316.1"/>
    <property type="molecule type" value="Genomic_DNA"/>
</dbReference>
<gene>
    <name evidence="1" type="ORF">KDA27_26220</name>
</gene>
<proteinExistence type="predicted"/>
<dbReference type="AlphaFoldDB" id="A0A956NIQ5"/>
<dbReference type="Proteomes" id="UP000739538">
    <property type="component" value="Unassembled WGS sequence"/>
</dbReference>
<dbReference type="Gene3D" id="3.30.110.40">
    <property type="entry name" value="TusA-like domain"/>
    <property type="match status" value="1"/>
</dbReference>